<feature type="domain" description="DUF7257" evidence="1">
    <location>
        <begin position="147"/>
        <end position="356"/>
    </location>
</feature>
<evidence type="ECO:0000313" key="3">
    <source>
        <dbReference type="Proteomes" id="UP000201149"/>
    </source>
</evidence>
<keyword evidence="3" id="KW-1185">Reference proteome</keyword>
<dbReference type="OrthoDB" id="1809at10239"/>
<evidence type="ECO:0000259" key="1">
    <source>
        <dbReference type="Pfam" id="PF23918"/>
    </source>
</evidence>
<dbReference type="RefSeq" id="YP_009292415.1">
    <property type="nucleotide sequence ID" value="NC_031122.1"/>
</dbReference>
<dbReference type="KEGG" id="vg:29068930"/>
<gene>
    <name evidence="2" type="primary">24</name>
    <name evidence="2" type="ORF">SEA_EYRE_24</name>
</gene>
<sequence>MRVPGRKPLVPAEVLEEIWERIRDAVIIAPFAWLIAFIAGGDESDWDTLDEIQANLLPALVRRVLGPLGRFIDTGADDEIDGDLGDKLNPIRTAATGVNDLADNIRNAVTGGVAAGIGNIAEAFDAVASLFGIADNAEKIAMAAQQQLQDITNETNTPGWSGYAWSQVFSGADGTPLPSTDWATTRIAIVGDDGHAGIINNSTDGEHFCTVRDIHKFATDSQSASIVVGKKWSFSDDRWTSIRLRCDDDVNPTEGAVCWVRPGNVRIGRFSGGSNTYWNTISQPIKSGDIVRFRCHGDNYYVLVNGVTVFSWTDVGASVSKGAGFRHAGFTQEYLNGLFADQASFQIASWAMADWVPAGGAVTTPSWRFRRSTAGFANLAVAGGGVAALPSGFFSVSDLAAAVTVTNLGLGQVTIAESGFYRLHLTAQATVDTDRGTPYVPCVWGVYVDSNLVSGAIVGETEVYLAAGQVVSPRIFAGWPATQSTTSQQSTALTLSNVKDLLAQTSTIDSIGGPSAAWTGRKVA</sequence>
<protein>
    <submittedName>
        <fullName evidence="2">Minor tail protein</fullName>
    </submittedName>
</protein>
<reference evidence="3" key="1">
    <citation type="submission" date="2016-07" db="EMBL/GenBank/DDBJ databases">
        <authorList>
            <person name="Florea S."/>
            <person name="Webb J.S."/>
            <person name="Jaromczyk J."/>
            <person name="Schardl C.L."/>
        </authorList>
    </citation>
    <scope>NUCLEOTIDE SEQUENCE [LARGE SCALE GENOMIC DNA]</scope>
</reference>
<organism evidence="2 3">
    <name type="scientific">Gordonia phage Eyre</name>
    <dbReference type="NCBI Taxonomy" id="1887646"/>
    <lineage>
        <taxon>Viruses</taxon>
        <taxon>Duplodnaviria</taxon>
        <taxon>Heunggongvirae</taxon>
        <taxon>Uroviricota</taxon>
        <taxon>Caudoviricetes</taxon>
        <taxon>Eyrevirus</taxon>
        <taxon>Eyrevirus eyre</taxon>
    </lineage>
</organism>
<dbReference type="Proteomes" id="UP000201149">
    <property type="component" value="Segment"/>
</dbReference>
<dbReference type="Pfam" id="PF23918">
    <property type="entry name" value="DUF7257"/>
    <property type="match status" value="1"/>
</dbReference>
<dbReference type="Gene3D" id="2.60.120.560">
    <property type="entry name" value="Exo-inulinase, domain 1"/>
    <property type="match status" value="1"/>
</dbReference>
<dbReference type="EMBL" id="KX557277">
    <property type="protein sequence ID" value="AOE44304.1"/>
    <property type="molecule type" value="Genomic_DNA"/>
</dbReference>
<accession>A0A1B3AZY3</accession>
<dbReference type="GeneID" id="29068930"/>
<evidence type="ECO:0000313" key="2">
    <source>
        <dbReference type="EMBL" id="AOE44304.1"/>
    </source>
</evidence>
<proteinExistence type="predicted"/>
<dbReference type="InterPro" id="IPR055681">
    <property type="entry name" value="DUF7257"/>
</dbReference>
<name>A0A1B3AZY3_9CAUD</name>